<evidence type="ECO:0000313" key="2">
    <source>
        <dbReference type="Proteomes" id="UP000318384"/>
    </source>
</evidence>
<keyword evidence="2" id="KW-1185">Reference proteome</keyword>
<dbReference type="RefSeq" id="WP_145174664.1">
    <property type="nucleotide sequence ID" value="NZ_CP037422.1"/>
</dbReference>
<gene>
    <name evidence="1" type="ORF">V202x_24290</name>
</gene>
<organism evidence="1 2">
    <name type="scientific">Gimesia aquarii</name>
    <dbReference type="NCBI Taxonomy" id="2527964"/>
    <lineage>
        <taxon>Bacteria</taxon>
        <taxon>Pseudomonadati</taxon>
        <taxon>Planctomycetota</taxon>
        <taxon>Planctomycetia</taxon>
        <taxon>Planctomycetales</taxon>
        <taxon>Planctomycetaceae</taxon>
        <taxon>Gimesia</taxon>
    </lineage>
</organism>
<name>A0A517WV04_9PLAN</name>
<dbReference type="AlphaFoldDB" id="A0A517WV04"/>
<accession>A0A517WV04</accession>
<reference evidence="1 2" key="1">
    <citation type="submission" date="2019-03" db="EMBL/GenBank/DDBJ databases">
        <title>Deep-cultivation of Planctomycetes and their phenomic and genomic characterization uncovers novel biology.</title>
        <authorList>
            <person name="Wiegand S."/>
            <person name="Jogler M."/>
            <person name="Boedeker C."/>
            <person name="Pinto D."/>
            <person name="Vollmers J."/>
            <person name="Rivas-Marin E."/>
            <person name="Kohn T."/>
            <person name="Peeters S.H."/>
            <person name="Heuer A."/>
            <person name="Rast P."/>
            <person name="Oberbeckmann S."/>
            <person name="Bunk B."/>
            <person name="Jeske O."/>
            <person name="Meyerdierks A."/>
            <person name="Storesund J.E."/>
            <person name="Kallscheuer N."/>
            <person name="Luecker S."/>
            <person name="Lage O.M."/>
            <person name="Pohl T."/>
            <person name="Merkel B.J."/>
            <person name="Hornburger P."/>
            <person name="Mueller R.-W."/>
            <person name="Bruemmer F."/>
            <person name="Labrenz M."/>
            <person name="Spormann A.M."/>
            <person name="Op den Camp H."/>
            <person name="Overmann J."/>
            <person name="Amann R."/>
            <person name="Jetten M.S.M."/>
            <person name="Mascher T."/>
            <person name="Medema M.H."/>
            <person name="Devos D.P."/>
            <person name="Kaster A.-K."/>
            <person name="Ovreas L."/>
            <person name="Rohde M."/>
            <person name="Galperin M.Y."/>
            <person name="Jogler C."/>
        </authorList>
    </citation>
    <scope>NUCLEOTIDE SEQUENCE [LARGE SCALE GENOMIC DNA]</scope>
    <source>
        <strain evidence="1 2">V202</strain>
    </source>
</reference>
<dbReference type="EMBL" id="CP037422">
    <property type="protein sequence ID" value="QDU09058.1"/>
    <property type="molecule type" value="Genomic_DNA"/>
</dbReference>
<dbReference type="OrthoDB" id="10008205at2"/>
<proteinExistence type="predicted"/>
<dbReference type="Proteomes" id="UP000318384">
    <property type="component" value="Chromosome"/>
</dbReference>
<evidence type="ECO:0000313" key="1">
    <source>
        <dbReference type="EMBL" id="QDU09058.1"/>
    </source>
</evidence>
<protein>
    <submittedName>
        <fullName evidence="1">Uncharacterized protein</fullName>
    </submittedName>
</protein>
<sequence>MEVLKKGTPRHKHRFIFDAELANSLVIKKWQLRSEEKYDSDPNPKLTALSYLQSILKCSQKSHYLITVSELEKASKYRSKKGIFWNIRDLQHLDTNYFEIFNDKGMSRLAAVVNLENISSGDSTDLILNWGISMILLTDMKLKYVTPEIEKWISTNTKSSFGYNYDLAANTLLNNRNMAILRYFPADNGSNEQIAIIGDDSFINDEVAHCISSIAEDK</sequence>